<proteinExistence type="predicted"/>
<dbReference type="PANTHER" id="PTHR47151">
    <property type="entry name" value="LEU/ILE/VAL-BINDING ABC TRANSPORTER SUBUNIT"/>
    <property type="match status" value="1"/>
</dbReference>
<accession>X1GH66</accession>
<protein>
    <recommendedName>
        <fullName evidence="2">Leucine-binding protein domain-containing protein</fullName>
    </recommendedName>
</protein>
<dbReference type="InterPro" id="IPR028082">
    <property type="entry name" value="Peripla_BP_I"/>
</dbReference>
<dbReference type="SUPFAM" id="SSF53822">
    <property type="entry name" value="Periplasmic binding protein-like I"/>
    <property type="match status" value="1"/>
</dbReference>
<dbReference type="Gene3D" id="3.40.50.2300">
    <property type="match status" value="1"/>
</dbReference>
<reference evidence="1" key="1">
    <citation type="journal article" date="2014" name="Front. Microbiol.">
        <title>High frequency of phylogenetically diverse reductive dehalogenase-homologous genes in deep subseafloor sedimentary metagenomes.</title>
        <authorList>
            <person name="Kawai M."/>
            <person name="Futagami T."/>
            <person name="Toyoda A."/>
            <person name="Takaki Y."/>
            <person name="Nishi S."/>
            <person name="Hori S."/>
            <person name="Arai W."/>
            <person name="Tsubouchi T."/>
            <person name="Morono Y."/>
            <person name="Uchiyama I."/>
            <person name="Ito T."/>
            <person name="Fujiyama A."/>
            <person name="Inagaki F."/>
            <person name="Takami H."/>
        </authorList>
    </citation>
    <scope>NUCLEOTIDE SEQUENCE</scope>
    <source>
        <strain evidence="1">Expedition CK06-06</strain>
    </source>
</reference>
<feature type="non-terminal residue" evidence="1">
    <location>
        <position position="1"/>
    </location>
</feature>
<name>X1GH66_9ZZZZ</name>
<dbReference type="AlphaFoldDB" id="X1GH66"/>
<gene>
    <name evidence="1" type="ORF">S03H2_38575</name>
</gene>
<dbReference type="EMBL" id="BARU01023793">
    <property type="protein sequence ID" value="GAH57266.1"/>
    <property type="molecule type" value="Genomic_DNA"/>
</dbReference>
<evidence type="ECO:0000313" key="1">
    <source>
        <dbReference type="EMBL" id="GAH57266.1"/>
    </source>
</evidence>
<dbReference type="PANTHER" id="PTHR47151:SF2">
    <property type="entry name" value="AMINO ACID BINDING PROTEIN"/>
    <property type="match status" value="1"/>
</dbReference>
<organism evidence="1">
    <name type="scientific">marine sediment metagenome</name>
    <dbReference type="NCBI Taxonomy" id="412755"/>
    <lineage>
        <taxon>unclassified sequences</taxon>
        <taxon>metagenomes</taxon>
        <taxon>ecological metagenomes</taxon>
    </lineage>
</organism>
<comment type="caution">
    <text evidence="1">The sequence shown here is derived from an EMBL/GenBank/DDBJ whole genome shotgun (WGS) entry which is preliminary data.</text>
</comment>
<sequence length="105" mass="11812">LFSPQSAAPKIREAGDFIFRNWPSSDKEGKIAASLAYEILNLNRAAVLFINNDYGFGIKTTFIEKFQGLNGRLVFEEGVDEGTTDFRTLIEKIKHANPDLIYLTL</sequence>
<evidence type="ECO:0008006" key="2">
    <source>
        <dbReference type="Google" id="ProtNLM"/>
    </source>
</evidence>